<evidence type="ECO:0000256" key="1">
    <source>
        <dbReference type="SAM" id="MobiDB-lite"/>
    </source>
</evidence>
<reference evidence="2 3" key="1">
    <citation type="submission" date="2024-09" db="EMBL/GenBank/DDBJ databases">
        <title>Chromosome-scale assembly of Riccia sorocarpa.</title>
        <authorList>
            <person name="Paukszto L."/>
        </authorList>
    </citation>
    <scope>NUCLEOTIDE SEQUENCE [LARGE SCALE GENOMIC DNA]</scope>
    <source>
        <strain evidence="2">LP-2024</strain>
        <tissue evidence="2">Aerial parts of the thallus</tissue>
    </source>
</reference>
<keyword evidence="3" id="KW-1185">Reference proteome</keyword>
<organism evidence="2 3">
    <name type="scientific">Riccia sorocarpa</name>
    <dbReference type="NCBI Taxonomy" id="122646"/>
    <lineage>
        <taxon>Eukaryota</taxon>
        <taxon>Viridiplantae</taxon>
        <taxon>Streptophyta</taxon>
        <taxon>Embryophyta</taxon>
        <taxon>Marchantiophyta</taxon>
        <taxon>Marchantiopsida</taxon>
        <taxon>Marchantiidae</taxon>
        <taxon>Marchantiales</taxon>
        <taxon>Ricciaceae</taxon>
        <taxon>Riccia</taxon>
    </lineage>
</organism>
<dbReference type="EMBL" id="JBJQOH010000003">
    <property type="protein sequence ID" value="KAL3694338.1"/>
    <property type="molecule type" value="Genomic_DNA"/>
</dbReference>
<protein>
    <submittedName>
        <fullName evidence="2">Uncharacterized protein</fullName>
    </submittedName>
</protein>
<gene>
    <name evidence="2" type="ORF">R1sor_007989</name>
</gene>
<feature type="region of interest" description="Disordered" evidence="1">
    <location>
        <begin position="261"/>
        <end position="288"/>
    </location>
</feature>
<dbReference type="Proteomes" id="UP001633002">
    <property type="component" value="Unassembled WGS sequence"/>
</dbReference>
<dbReference type="AlphaFoldDB" id="A0ABD3HS42"/>
<proteinExistence type="predicted"/>
<name>A0ABD3HS42_9MARC</name>
<accession>A0ABD3HS42</accession>
<sequence>MYAIIEDPEDLSNRFMEKYAGEVQFVAYYQTQWHPRILRWTKKYRQYNHSNQESQGSIERLVLASITKAMQMPDSHLLDQTNDEGKEVAWVKNSSDPTRFYEIKLLLIAGHSQLDLLVKLGVKYGSVAGGLNNLVPTQPMTDAEILNMDIPVEDENLISQPDIDHQQENTTAANTNTVTETEFMALALSIWNAVQHSPNLARHGMVFLKEAHKKALDLVALSQCGNRENAGSDEDAATEFQVVEGADGSLKRRRSWVEQFMDRPRRRTQEKENQPPPGNVPPASGTQFEKLHFRRPLHGKKTYKQMLWLHSI</sequence>
<evidence type="ECO:0000313" key="3">
    <source>
        <dbReference type="Proteomes" id="UP001633002"/>
    </source>
</evidence>
<feature type="compositionally biased region" description="Basic and acidic residues" evidence="1">
    <location>
        <begin position="261"/>
        <end position="273"/>
    </location>
</feature>
<comment type="caution">
    <text evidence="2">The sequence shown here is derived from an EMBL/GenBank/DDBJ whole genome shotgun (WGS) entry which is preliminary data.</text>
</comment>
<evidence type="ECO:0000313" key="2">
    <source>
        <dbReference type="EMBL" id="KAL3694338.1"/>
    </source>
</evidence>